<feature type="transmembrane region" description="Helical" evidence="1">
    <location>
        <begin position="7"/>
        <end position="24"/>
    </location>
</feature>
<evidence type="ECO:0000313" key="3">
    <source>
        <dbReference type="EMBL" id="MFC6439725.1"/>
    </source>
</evidence>
<dbReference type="InterPro" id="IPR003675">
    <property type="entry name" value="Rce1/LyrA-like_dom"/>
</dbReference>
<feature type="domain" description="CAAX prenyl protease 2/Lysostaphin resistance protein A-like" evidence="2">
    <location>
        <begin position="103"/>
        <end position="193"/>
    </location>
</feature>
<dbReference type="RefSeq" id="WP_131256616.1">
    <property type="nucleotide sequence ID" value="NZ_JBHSUS010000001.1"/>
</dbReference>
<dbReference type="Pfam" id="PF02517">
    <property type="entry name" value="Rce1-like"/>
    <property type="match status" value="1"/>
</dbReference>
<sequence>MKLGRWLELAGIFVVLPVLLAMFSHYSLRYLMPLLAVVGLLCLLYLLHDKQFKRKRLWRIKGASAHVLNAIKLFLPLAMVITLLVYWFLPDNFLDLPQQHTQLWLTTIFIYPLISVLPQELIFRSFFFHRYKPIVPDKQHRWWLSSGVFALAHAVYGNWLAVIGSVFAGLLFGYRYIQSKSTLVVALEHSLWGCFAFTVGLGGFFLSQSLN</sequence>
<keyword evidence="4" id="KW-1185">Reference proteome</keyword>
<accession>A0ABW1XI81</accession>
<comment type="caution">
    <text evidence="3">The sequence shown here is derived from an EMBL/GenBank/DDBJ whole genome shotgun (WGS) entry which is preliminary data.</text>
</comment>
<evidence type="ECO:0000256" key="1">
    <source>
        <dbReference type="SAM" id="Phobius"/>
    </source>
</evidence>
<feature type="transmembrane region" description="Helical" evidence="1">
    <location>
        <begin position="67"/>
        <end position="89"/>
    </location>
</feature>
<keyword evidence="1" id="KW-1133">Transmembrane helix</keyword>
<dbReference type="Proteomes" id="UP001596364">
    <property type="component" value="Unassembled WGS sequence"/>
</dbReference>
<gene>
    <name evidence="3" type="ORF">ACFP85_06145</name>
</gene>
<keyword evidence="3" id="KW-0378">Hydrolase</keyword>
<feature type="transmembrane region" description="Helical" evidence="1">
    <location>
        <begin position="30"/>
        <end position="47"/>
    </location>
</feature>
<organism evidence="3 4">
    <name type="scientific">Pseudobowmanella zhangzhouensis</name>
    <dbReference type="NCBI Taxonomy" id="1537679"/>
    <lineage>
        <taxon>Bacteria</taxon>
        <taxon>Pseudomonadati</taxon>
        <taxon>Pseudomonadota</taxon>
        <taxon>Gammaproteobacteria</taxon>
        <taxon>Alteromonadales</taxon>
        <taxon>Alteromonadaceae</taxon>
    </lineage>
</organism>
<feature type="transmembrane region" description="Helical" evidence="1">
    <location>
        <begin position="148"/>
        <end position="177"/>
    </location>
</feature>
<evidence type="ECO:0000259" key="2">
    <source>
        <dbReference type="Pfam" id="PF02517"/>
    </source>
</evidence>
<protein>
    <submittedName>
        <fullName evidence="3">CPBP family intramembrane glutamic endopeptidase</fullName>
        <ecNumber evidence="3">3.4.-.-</ecNumber>
    </submittedName>
</protein>
<keyword evidence="1" id="KW-0472">Membrane</keyword>
<proteinExistence type="predicted"/>
<dbReference type="GO" id="GO:0016787">
    <property type="term" value="F:hydrolase activity"/>
    <property type="evidence" value="ECO:0007669"/>
    <property type="project" value="UniProtKB-KW"/>
</dbReference>
<feature type="transmembrane region" description="Helical" evidence="1">
    <location>
        <begin position="109"/>
        <end position="127"/>
    </location>
</feature>
<feature type="transmembrane region" description="Helical" evidence="1">
    <location>
        <begin position="189"/>
        <end position="207"/>
    </location>
</feature>
<dbReference type="EC" id="3.4.-.-" evidence="3"/>
<evidence type="ECO:0000313" key="4">
    <source>
        <dbReference type="Proteomes" id="UP001596364"/>
    </source>
</evidence>
<dbReference type="EMBL" id="JBHSUS010000001">
    <property type="protein sequence ID" value="MFC6439725.1"/>
    <property type="molecule type" value="Genomic_DNA"/>
</dbReference>
<reference evidence="4" key="1">
    <citation type="journal article" date="2019" name="Int. J. Syst. Evol. Microbiol.">
        <title>The Global Catalogue of Microorganisms (GCM) 10K type strain sequencing project: providing services to taxonomists for standard genome sequencing and annotation.</title>
        <authorList>
            <consortium name="The Broad Institute Genomics Platform"/>
            <consortium name="The Broad Institute Genome Sequencing Center for Infectious Disease"/>
            <person name="Wu L."/>
            <person name="Ma J."/>
        </authorList>
    </citation>
    <scope>NUCLEOTIDE SEQUENCE [LARGE SCALE GENOMIC DNA]</scope>
    <source>
        <strain evidence="4">CGMCC 1.16031</strain>
    </source>
</reference>
<keyword evidence="1" id="KW-0812">Transmembrane</keyword>
<name>A0ABW1XI81_9ALTE</name>